<name>A0A3E1R694_9BURK</name>
<evidence type="ECO:0000259" key="2">
    <source>
        <dbReference type="Pfam" id="PF22725"/>
    </source>
</evidence>
<dbReference type="AlphaFoldDB" id="A0A3E1R694"/>
<accession>A0A3E1R694</accession>
<gene>
    <name evidence="3" type="ORF">DIC66_22225</name>
</gene>
<protein>
    <submittedName>
        <fullName evidence="3">Oxidoreductase</fullName>
    </submittedName>
</protein>
<evidence type="ECO:0000259" key="1">
    <source>
        <dbReference type="Pfam" id="PF01408"/>
    </source>
</evidence>
<dbReference type="OrthoDB" id="9801953at2"/>
<dbReference type="SUPFAM" id="SSF55347">
    <property type="entry name" value="Glyceraldehyde-3-phosphate dehydrogenase-like, C-terminal domain"/>
    <property type="match status" value="1"/>
</dbReference>
<dbReference type="PANTHER" id="PTHR43708:SF3">
    <property type="entry name" value="OXIDOREDUCTASE"/>
    <property type="match status" value="1"/>
</dbReference>
<dbReference type="PANTHER" id="PTHR43708">
    <property type="entry name" value="CONSERVED EXPRESSED OXIDOREDUCTASE (EUROFUNG)"/>
    <property type="match status" value="1"/>
</dbReference>
<sequence>MKALGRRLRLAVVGGSYGFIGPVHRVASRIDDRYEIVAGVLSSDAARGAAAAKDIGIDSARAYASVQDMLAAERLRADGAEVVAIMTPNAYHYEACVLSLQAGLHVICDKPLTTNLDDALRLAELVKKSGLVFCLTHNYTGYAMVRQARAMVQAGEIGEIRQIHLNYVQGYFATLVEADSANPGWRFDQMPDWSLVMGDIGTHAHHLGAFVSGLELTSLMADIGPTMEGRAVDDYGGLLLRWSNGARGTMWVTNSAAGSEHGLSFRIYGSKGGLEWHQEYPNELKHRQLNGFEVVQTRRLGGALHPHAEHATRVEIGHPEGYQEAFATLYRDAADAITAHITGVETRALPYEFPTVIDGVKGVKLIASAVQSMKQQAWVNCSL</sequence>
<dbReference type="InterPro" id="IPR000683">
    <property type="entry name" value="Gfo/Idh/MocA-like_OxRdtase_N"/>
</dbReference>
<comment type="caution">
    <text evidence="3">The sequence shown here is derived from an EMBL/GenBank/DDBJ whole genome shotgun (WGS) entry which is preliminary data.</text>
</comment>
<feature type="domain" description="GFO/IDH/MocA-like oxidoreductase" evidence="2">
    <location>
        <begin position="145"/>
        <end position="275"/>
    </location>
</feature>
<dbReference type="InterPro" id="IPR036291">
    <property type="entry name" value="NAD(P)-bd_dom_sf"/>
</dbReference>
<feature type="domain" description="Gfo/Idh/MocA-like oxidoreductase N-terminal" evidence="1">
    <location>
        <begin position="9"/>
        <end position="135"/>
    </location>
</feature>
<dbReference type="Pfam" id="PF22725">
    <property type="entry name" value="GFO_IDH_MocA_C3"/>
    <property type="match status" value="1"/>
</dbReference>
<evidence type="ECO:0000313" key="4">
    <source>
        <dbReference type="Proteomes" id="UP000260665"/>
    </source>
</evidence>
<keyword evidence="4" id="KW-1185">Reference proteome</keyword>
<dbReference type="Pfam" id="PF01408">
    <property type="entry name" value="GFO_IDH_MocA"/>
    <property type="match status" value="1"/>
</dbReference>
<dbReference type="Proteomes" id="UP000260665">
    <property type="component" value="Unassembled WGS sequence"/>
</dbReference>
<organism evidence="3 4">
    <name type="scientific">Rhodoferax lacus</name>
    <dbReference type="NCBI Taxonomy" id="2184758"/>
    <lineage>
        <taxon>Bacteria</taxon>
        <taxon>Pseudomonadati</taxon>
        <taxon>Pseudomonadota</taxon>
        <taxon>Betaproteobacteria</taxon>
        <taxon>Burkholderiales</taxon>
        <taxon>Comamonadaceae</taxon>
        <taxon>Rhodoferax</taxon>
    </lineage>
</organism>
<dbReference type="InterPro" id="IPR055170">
    <property type="entry name" value="GFO_IDH_MocA-like_dom"/>
</dbReference>
<dbReference type="EMBL" id="QFZK01000034">
    <property type="protein sequence ID" value="RFO94701.1"/>
    <property type="molecule type" value="Genomic_DNA"/>
</dbReference>
<evidence type="ECO:0000313" key="3">
    <source>
        <dbReference type="EMBL" id="RFO94701.1"/>
    </source>
</evidence>
<reference evidence="3 4" key="1">
    <citation type="submission" date="2018-05" db="EMBL/GenBank/DDBJ databases">
        <title>Rhodoferax soyangensis sp.nov., isolated from an oligotrophic freshwater lake.</title>
        <authorList>
            <person name="Park M."/>
        </authorList>
    </citation>
    <scope>NUCLEOTIDE SEQUENCE [LARGE SCALE GENOMIC DNA]</scope>
    <source>
        <strain evidence="3 4">IMCC26218</strain>
    </source>
</reference>
<dbReference type="GO" id="GO:0000166">
    <property type="term" value="F:nucleotide binding"/>
    <property type="evidence" value="ECO:0007669"/>
    <property type="project" value="InterPro"/>
</dbReference>
<dbReference type="InterPro" id="IPR051317">
    <property type="entry name" value="Gfo/Idh/MocA_oxidoreduct"/>
</dbReference>
<dbReference type="SUPFAM" id="SSF51735">
    <property type="entry name" value="NAD(P)-binding Rossmann-fold domains"/>
    <property type="match status" value="1"/>
</dbReference>
<dbReference type="Gene3D" id="3.40.50.720">
    <property type="entry name" value="NAD(P)-binding Rossmann-like Domain"/>
    <property type="match status" value="1"/>
</dbReference>
<dbReference type="Gene3D" id="3.30.360.10">
    <property type="entry name" value="Dihydrodipicolinate Reductase, domain 2"/>
    <property type="match status" value="1"/>
</dbReference>
<proteinExistence type="predicted"/>